<dbReference type="EMBL" id="PKPP01000809">
    <property type="protein sequence ID" value="PWA88509.1"/>
    <property type="molecule type" value="Genomic_DNA"/>
</dbReference>
<reference evidence="1 2" key="1">
    <citation type="journal article" date="2018" name="Mol. Plant">
        <title>The genome of Artemisia annua provides insight into the evolution of Asteraceae family and artemisinin biosynthesis.</title>
        <authorList>
            <person name="Shen Q."/>
            <person name="Zhang L."/>
            <person name="Liao Z."/>
            <person name="Wang S."/>
            <person name="Yan T."/>
            <person name="Shi P."/>
            <person name="Liu M."/>
            <person name="Fu X."/>
            <person name="Pan Q."/>
            <person name="Wang Y."/>
            <person name="Lv Z."/>
            <person name="Lu X."/>
            <person name="Zhang F."/>
            <person name="Jiang W."/>
            <person name="Ma Y."/>
            <person name="Chen M."/>
            <person name="Hao X."/>
            <person name="Li L."/>
            <person name="Tang Y."/>
            <person name="Lv G."/>
            <person name="Zhou Y."/>
            <person name="Sun X."/>
            <person name="Brodelius P.E."/>
            <person name="Rose J.K.C."/>
            <person name="Tang K."/>
        </authorList>
    </citation>
    <scope>NUCLEOTIDE SEQUENCE [LARGE SCALE GENOMIC DNA]</scope>
    <source>
        <strain evidence="2">cv. Huhao1</strain>
        <tissue evidence="1">Leaf</tissue>
    </source>
</reference>
<organism evidence="1 2">
    <name type="scientific">Artemisia annua</name>
    <name type="common">Sweet wormwood</name>
    <dbReference type="NCBI Taxonomy" id="35608"/>
    <lineage>
        <taxon>Eukaryota</taxon>
        <taxon>Viridiplantae</taxon>
        <taxon>Streptophyta</taxon>
        <taxon>Embryophyta</taxon>
        <taxon>Tracheophyta</taxon>
        <taxon>Spermatophyta</taxon>
        <taxon>Magnoliopsida</taxon>
        <taxon>eudicotyledons</taxon>
        <taxon>Gunneridae</taxon>
        <taxon>Pentapetalae</taxon>
        <taxon>asterids</taxon>
        <taxon>campanulids</taxon>
        <taxon>Asterales</taxon>
        <taxon>Asteraceae</taxon>
        <taxon>Asteroideae</taxon>
        <taxon>Anthemideae</taxon>
        <taxon>Artemisiinae</taxon>
        <taxon>Artemisia</taxon>
    </lineage>
</organism>
<evidence type="ECO:0000313" key="1">
    <source>
        <dbReference type="EMBL" id="PWA88509.1"/>
    </source>
</evidence>
<comment type="caution">
    <text evidence="1">The sequence shown here is derived from an EMBL/GenBank/DDBJ whole genome shotgun (WGS) entry which is preliminary data.</text>
</comment>
<evidence type="ECO:0000313" key="2">
    <source>
        <dbReference type="Proteomes" id="UP000245207"/>
    </source>
</evidence>
<dbReference type="Proteomes" id="UP000245207">
    <property type="component" value="Unassembled WGS sequence"/>
</dbReference>
<accession>A0A2U1PRW9</accession>
<name>A0A2U1PRW9_ARTAN</name>
<dbReference type="AlphaFoldDB" id="A0A2U1PRW9"/>
<proteinExistence type="predicted"/>
<gene>
    <name evidence="1" type="ORF">CTI12_AA110730</name>
</gene>
<sequence length="127" mass="14256">MYYFAVYFILSSSSSDSISLFYDSSNSESSSDDNLTQILQRCEFQKYDSTTSENLNYDDPQISDEVIEVVPLQIILPTEPAPANNPGLPLPVPFDQRIPITPAKKPSEKRLHCLSGKEDNEPLYADC</sequence>
<protein>
    <submittedName>
        <fullName evidence="1">Uncharacterized protein</fullName>
    </submittedName>
</protein>
<keyword evidence="2" id="KW-1185">Reference proteome</keyword>